<dbReference type="Proteomes" id="UP000002730">
    <property type="component" value="Chromosome"/>
</dbReference>
<feature type="binding site" evidence="11">
    <location>
        <position position="45"/>
    </location>
    <ligand>
        <name>L-glutamine</name>
        <dbReference type="ChEBI" id="CHEBI:58359"/>
    </ligand>
</feature>
<dbReference type="NCBIfam" id="NF009475">
    <property type="entry name" value="PRK12838.1"/>
    <property type="match status" value="1"/>
</dbReference>
<dbReference type="InterPro" id="IPR002474">
    <property type="entry name" value="CarbamoylP_synth_ssu_N"/>
</dbReference>
<dbReference type="FunFam" id="3.50.30.20:FF:000001">
    <property type="entry name" value="Carbamoyl-phosphate synthase small chain"/>
    <property type="match status" value="1"/>
</dbReference>
<dbReference type="NCBIfam" id="TIGR01368">
    <property type="entry name" value="CPSaseIIsmall"/>
    <property type="match status" value="1"/>
</dbReference>
<feature type="domain" description="Carbamoyl-phosphate synthase small subunit N-terminal" evidence="12">
    <location>
        <begin position="1"/>
        <end position="131"/>
    </location>
</feature>
<dbReference type="PROSITE" id="PS51273">
    <property type="entry name" value="GATASE_TYPE_1"/>
    <property type="match status" value="1"/>
</dbReference>
<dbReference type="PRINTS" id="PR00099">
    <property type="entry name" value="CPSGATASE"/>
</dbReference>
<comment type="subunit">
    <text evidence="11">Composed of two chains; the small (or glutamine) chain promotes the hydrolysis of glutamine to ammonia, which is used by the large (or ammonia) chain to synthesize carbamoyl phosphate. Tetramer of heterodimers (alpha,beta)4.</text>
</comment>
<dbReference type="RefSeq" id="WP_010077482.1">
    <property type="nucleotide sequence ID" value="NC_014393.1"/>
</dbReference>
<dbReference type="AlphaFoldDB" id="D9SWU9"/>
<feature type="active site" description="Nucleophile" evidence="11">
    <location>
        <position position="246"/>
    </location>
</feature>
<evidence type="ECO:0000256" key="5">
    <source>
        <dbReference type="ARBA" id="ARBA00022741"/>
    </source>
</evidence>
<dbReference type="GO" id="GO:0006207">
    <property type="term" value="P:'de novo' pyrimidine nucleobase biosynthetic process"/>
    <property type="evidence" value="ECO:0007669"/>
    <property type="project" value="InterPro"/>
</dbReference>
<dbReference type="InterPro" id="IPR006274">
    <property type="entry name" value="CarbamoylP_synth_ssu"/>
</dbReference>
<evidence type="ECO:0000256" key="3">
    <source>
        <dbReference type="ARBA" id="ARBA00007800"/>
    </source>
</evidence>
<keyword evidence="6 11" id="KW-0067">ATP-binding</keyword>
<feature type="binding site" evidence="11">
    <location>
        <position position="247"/>
    </location>
    <ligand>
        <name>L-glutamine</name>
        <dbReference type="ChEBI" id="CHEBI:58359"/>
    </ligand>
</feature>
<feature type="active site" evidence="11">
    <location>
        <position position="331"/>
    </location>
</feature>
<dbReference type="InterPro" id="IPR029062">
    <property type="entry name" value="Class_I_gatase-like"/>
</dbReference>
<evidence type="ECO:0000259" key="12">
    <source>
        <dbReference type="SMART" id="SM01097"/>
    </source>
</evidence>
<dbReference type="Pfam" id="PF00117">
    <property type="entry name" value="GATase"/>
    <property type="match status" value="1"/>
</dbReference>
<dbReference type="SUPFAM" id="SSF52021">
    <property type="entry name" value="Carbamoyl phosphate synthetase, small subunit N-terminal domain"/>
    <property type="match status" value="1"/>
</dbReference>
<dbReference type="Pfam" id="PF00988">
    <property type="entry name" value="CPSase_sm_chain"/>
    <property type="match status" value="1"/>
</dbReference>
<feature type="binding site" evidence="11">
    <location>
        <position position="219"/>
    </location>
    <ligand>
        <name>L-glutamine</name>
        <dbReference type="ChEBI" id="CHEBI:58359"/>
    </ligand>
</feature>
<dbReference type="SMART" id="SM01097">
    <property type="entry name" value="CPSase_sm_chain"/>
    <property type="match status" value="1"/>
</dbReference>
<protein>
    <recommendedName>
        <fullName evidence="11">Carbamoyl phosphate synthase small chain</fullName>
        <ecNumber evidence="11">6.3.5.5</ecNumber>
    </recommendedName>
    <alternativeName>
        <fullName evidence="11">Carbamoyl phosphate synthetase glutamine chain</fullName>
    </alternativeName>
</protein>
<dbReference type="SUPFAM" id="SSF52317">
    <property type="entry name" value="Class I glutamine amidotransferase-like"/>
    <property type="match status" value="1"/>
</dbReference>
<comment type="pathway">
    <text evidence="2 11">Amino-acid biosynthesis; L-arginine biosynthesis; carbamoyl phosphate from bicarbonate: step 1/1.</text>
</comment>
<dbReference type="STRING" id="573061.Clocel_1562"/>
<dbReference type="GO" id="GO:0006526">
    <property type="term" value="P:L-arginine biosynthetic process"/>
    <property type="evidence" value="ECO:0007669"/>
    <property type="project" value="UniProtKB-UniRule"/>
</dbReference>
<reference evidence="13 14" key="1">
    <citation type="submission" date="2010-08" db="EMBL/GenBank/DDBJ databases">
        <title>Complete sequence of Clostridium cellulovorans 743B.</title>
        <authorList>
            <consortium name="US DOE Joint Genome Institute"/>
            <person name="Lucas S."/>
            <person name="Copeland A."/>
            <person name="Lapidus A."/>
            <person name="Cheng J.-F."/>
            <person name="Bruce D."/>
            <person name="Goodwin L."/>
            <person name="Pitluck S."/>
            <person name="Chertkov O."/>
            <person name="Detter J.C."/>
            <person name="Han C."/>
            <person name="Tapia R."/>
            <person name="Land M."/>
            <person name="Hauser L."/>
            <person name="Chang Y.-J."/>
            <person name="Jeffries C."/>
            <person name="Kyrpides N."/>
            <person name="Ivanova N."/>
            <person name="Mikhailova N."/>
            <person name="Hemme C.L."/>
            <person name="Woyke T."/>
        </authorList>
    </citation>
    <scope>NUCLEOTIDE SEQUENCE [LARGE SCALE GENOMIC DNA]</scope>
    <source>
        <strain evidence="14">ATCC 35296 / DSM 3052 / OCM 3 / 743B</strain>
    </source>
</reference>
<dbReference type="EMBL" id="CP002160">
    <property type="protein sequence ID" value="ADL51310.1"/>
    <property type="molecule type" value="Genomic_DNA"/>
</dbReference>
<keyword evidence="11" id="KW-0055">Arginine biosynthesis</keyword>
<evidence type="ECO:0000256" key="9">
    <source>
        <dbReference type="ARBA" id="ARBA00048816"/>
    </source>
</evidence>
<comment type="catalytic activity">
    <reaction evidence="10 11">
        <text>L-glutamine + H2O = L-glutamate + NH4(+)</text>
        <dbReference type="Rhea" id="RHEA:15889"/>
        <dbReference type="ChEBI" id="CHEBI:15377"/>
        <dbReference type="ChEBI" id="CHEBI:28938"/>
        <dbReference type="ChEBI" id="CHEBI:29985"/>
        <dbReference type="ChEBI" id="CHEBI:58359"/>
    </reaction>
</comment>
<dbReference type="GO" id="GO:0044205">
    <property type="term" value="P:'de novo' UMP biosynthetic process"/>
    <property type="evidence" value="ECO:0007669"/>
    <property type="project" value="UniProtKB-UniRule"/>
</dbReference>
<dbReference type="InterPro" id="IPR036480">
    <property type="entry name" value="CarbP_synth_ssu_N_sf"/>
</dbReference>
<keyword evidence="14" id="KW-1185">Reference proteome</keyword>
<dbReference type="PRINTS" id="PR00096">
    <property type="entry name" value="GATASE"/>
</dbReference>
<dbReference type="OrthoDB" id="9804328at2"/>
<evidence type="ECO:0000256" key="10">
    <source>
        <dbReference type="ARBA" id="ARBA00049285"/>
    </source>
</evidence>
<dbReference type="Gene3D" id="3.40.50.880">
    <property type="match status" value="1"/>
</dbReference>
<evidence type="ECO:0000313" key="14">
    <source>
        <dbReference type="Proteomes" id="UP000002730"/>
    </source>
</evidence>
<dbReference type="GO" id="GO:0004088">
    <property type="term" value="F:carbamoyl-phosphate synthase (glutamine-hydrolyzing) activity"/>
    <property type="evidence" value="ECO:0007669"/>
    <property type="project" value="UniProtKB-UniRule"/>
</dbReference>
<feature type="binding site" evidence="11">
    <location>
        <position position="288"/>
    </location>
    <ligand>
        <name>L-glutamine</name>
        <dbReference type="ChEBI" id="CHEBI:58359"/>
    </ligand>
</feature>
<dbReference type="HAMAP" id="MF_01209">
    <property type="entry name" value="CPSase_S_chain"/>
    <property type="match status" value="1"/>
</dbReference>
<keyword evidence="5 11" id="KW-0547">Nucleotide-binding</keyword>
<dbReference type="CDD" id="cd01744">
    <property type="entry name" value="GATase1_CPSase"/>
    <property type="match status" value="1"/>
</dbReference>
<feature type="binding site" evidence="11">
    <location>
        <position position="290"/>
    </location>
    <ligand>
        <name>L-glutamine</name>
        <dbReference type="ChEBI" id="CHEBI:58359"/>
    </ligand>
</feature>
<evidence type="ECO:0000256" key="2">
    <source>
        <dbReference type="ARBA" id="ARBA00005077"/>
    </source>
</evidence>
<dbReference type="PANTHER" id="PTHR43418">
    <property type="entry name" value="MULTIFUNCTIONAL TRYPTOPHAN BIOSYNTHESIS PROTEIN-RELATED"/>
    <property type="match status" value="1"/>
</dbReference>
<name>D9SWU9_CLOC7</name>
<evidence type="ECO:0000256" key="8">
    <source>
        <dbReference type="ARBA" id="ARBA00022975"/>
    </source>
</evidence>
<evidence type="ECO:0000256" key="7">
    <source>
        <dbReference type="ARBA" id="ARBA00022962"/>
    </source>
</evidence>
<dbReference type="HOGENOM" id="CLU_035901_2_1_9"/>
<evidence type="ECO:0000256" key="4">
    <source>
        <dbReference type="ARBA" id="ARBA00022598"/>
    </source>
</evidence>
<proteinExistence type="inferred from homology"/>
<keyword evidence="7 11" id="KW-0315">Glutamine amidotransferase</keyword>
<dbReference type="EC" id="6.3.5.5" evidence="11"/>
<dbReference type="InterPro" id="IPR017926">
    <property type="entry name" value="GATASE"/>
</dbReference>
<feature type="region of interest" description="CPSase" evidence="11">
    <location>
        <begin position="1"/>
        <end position="170"/>
    </location>
</feature>
<comment type="function">
    <text evidence="11">Small subunit of the glutamine-dependent carbamoyl phosphate synthetase (CPSase). CPSase catalyzes the formation of carbamoyl phosphate from the ammonia moiety of glutamine, carbonate, and phosphate donated by ATP, constituting the first step of 2 biosynthetic pathways, one leading to arginine and/or urea and the other to pyrimidine nucleotides. The small subunit (glutamine amidotransferase) binds and cleaves glutamine to supply the large subunit with the substrate ammonia.</text>
</comment>
<evidence type="ECO:0000256" key="6">
    <source>
        <dbReference type="ARBA" id="ARBA00022840"/>
    </source>
</evidence>
<dbReference type="GO" id="GO:0006541">
    <property type="term" value="P:glutamine metabolic process"/>
    <property type="evidence" value="ECO:0007669"/>
    <property type="project" value="InterPro"/>
</dbReference>
<dbReference type="InterPro" id="IPR050472">
    <property type="entry name" value="Anth_synth/Amidotransfase"/>
</dbReference>
<gene>
    <name evidence="11" type="primary">carA</name>
    <name evidence="13" type="ordered locus">Clocel_1562</name>
</gene>
<dbReference type="InterPro" id="IPR035686">
    <property type="entry name" value="CPSase_GATase1"/>
</dbReference>
<comment type="pathway">
    <text evidence="1 11">Pyrimidine metabolism; UMP biosynthesis via de novo pathway; (S)-dihydroorotate from bicarbonate: step 1/3.</text>
</comment>
<dbReference type="PRINTS" id="PR00097">
    <property type="entry name" value="ANTSNTHASEII"/>
</dbReference>
<keyword evidence="8 11" id="KW-0665">Pyrimidine biosynthesis</keyword>
<dbReference type="PANTHER" id="PTHR43418:SF7">
    <property type="entry name" value="CARBAMOYL-PHOSPHATE SYNTHASE SMALL CHAIN"/>
    <property type="match status" value="1"/>
</dbReference>
<sequence length="361" mass="39787">MNGILYLEDGTVFYGKAFGKQGTAIGEVVFNTSMTGYQEILTDPSYAGQIVNMTYPLIGNYGTSSSFNQSKKIYAKGFVVKELCGKGSNYTNEEELNEFLKKMDTIALSGIDTRALTRKIRSCGAMKCIITSEELTIEEMESIIKNTEFGIEQVKEVSRTEIEHIKGSGPRVAVLDFGIKNNILENLKNLGCDLTIFPYDSTYEQIMKINPQGVFLSNGPGDPTSIPEVVEIVKKLVKVKPTFGICLGHQILSLAFGGKTYKLKFGHRGGNHGVYDIERDRAYITSQNHGYAVDPASLEGKDVVVTHINLNDNTVEGMKHETLPVFSVQFHPEGAPGPEDSAYLFDKFMDLMDNAVDAKAI</sequence>
<dbReference type="GO" id="GO:0004359">
    <property type="term" value="F:glutaminase activity"/>
    <property type="evidence" value="ECO:0007669"/>
    <property type="project" value="RHEA"/>
</dbReference>
<feature type="active site" evidence="11">
    <location>
        <position position="333"/>
    </location>
</feature>
<dbReference type="KEGG" id="ccb:Clocel_1562"/>
<dbReference type="UniPathway" id="UPA00070">
    <property type="reaction ID" value="UER00115"/>
</dbReference>
<dbReference type="eggNOG" id="COG0505">
    <property type="taxonomic scope" value="Bacteria"/>
</dbReference>
<feature type="binding site" evidence="11">
    <location>
        <position position="291"/>
    </location>
    <ligand>
        <name>L-glutamine</name>
        <dbReference type="ChEBI" id="CHEBI:58359"/>
    </ligand>
</feature>
<dbReference type="GO" id="GO:0005524">
    <property type="term" value="F:ATP binding"/>
    <property type="evidence" value="ECO:0007669"/>
    <property type="project" value="UniProtKB-UniRule"/>
</dbReference>
<dbReference type="UniPathway" id="UPA00068">
    <property type="reaction ID" value="UER00171"/>
</dbReference>
<comment type="catalytic activity">
    <reaction evidence="9 11">
        <text>hydrogencarbonate + L-glutamine + 2 ATP + H2O = carbamoyl phosphate + L-glutamate + 2 ADP + phosphate + 2 H(+)</text>
        <dbReference type="Rhea" id="RHEA:18633"/>
        <dbReference type="ChEBI" id="CHEBI:15377"/>
        <dbReference type="ChEBI" id="CHEBI:15378"/>
        <dbReference type="ChEBI" id="CHEBI:17544"/>
        <dbReference type="ChEBI" id="CHEBI:29985"/>
        <dbReference type="ChEBI" id="CHEBI:30616"/>
        <dbReference type="ChEBI" id="CHEBI:43474"/>
        <dbReference type="ChEBI" id="CHEBI:58228"/>
        <dbReference type="ChEBI" id="CHEBI:58359"/>
        <dbReference type="ChEBI" id="CHEBI:456216"/>
        <dbReference type="EC" id="6.3.5.5"/>
    </reaction>
</comment>
<accession>D9SWU9</accession>
<keyword evidence="11" id="KW-0028">Amino-acid biosynthesis</keyword>
<evidence type="ECO:0000256" key="11">
    <source>
        <dbReference type="HAMAP-Rule" id="MF_01209"/>
    </source>
</evidence>
<feature type="binding site" evidence="11">
    <location>
        <position position="250"/>
    </location>
    <ligand>
        <name>L-glutamine</name>
        <dbReference type="ChEBI" id="CHEBI:58359"/>
    </ligand>
</feature>
<dbReference type="Gene3D" id="3.50.30.20">
    <property type="entry name" value="Carbamoyl-phosphate synthase small subunit, N-terminal domain"/>
    <property type="match status" value="1"/>
</dbReference>
<organism evidence="13 14">
    <name type="scientific">Clostridium cellulovorans (strain ATCC 35296 / DSM 3052 / OCM 3 / 743B)</name>
    <dbReference type="NCBI Taxonomy" id="573061"/>
    <lineage>
        <taxon>Bacteria</taxon>
        <taxon>Bacillati</taxon>
        <taxon>Bacillota</taxon>
        <taxon>Clostridia</taxon>
        <taxon>Eubacteriales</taxon>
        <taxon>Clostridiaceae</taxon>
        <taxon>Clostridium</taxon>
    </lineage>
</organism>
<keyword evidence="4 11" id="KW-0436">Ligase</keyword>
<feature type="binding site" evidence="11">
    <location>
        <position position="221"/>
    </location>
    <ligand>
        <name>L-glutamine</name>
        <dbReference type="ChEBI" id="CHEBI:58359"/>
    </ligand>
</feature>
<evidence type="ECO:0000256" key="1">
    <source>
        <dbReference type="ARBA" id="ARBA00004812"/>
    </source>
</evidence>
<evidence type="ECO:0000313" key="13">
    <source>
        <dbReference type="EMBL" id="ADL51310.1"/>
    </source>
</evidence>
<comment type="similarity">
    <text evidence="3 11">Belongs to the CarA family.</text>
</comment>